<accession>I0BK16</accession>
<dbReference type="KEGG" id="pmw:B2K_18655"/>
<evidence type="ECO:0000313" key="1">
    <source>
        <dbReference type="EMBL" id="AFH62713.1"/>
    </source>
</evidence>
<gene>
    <name evidence="1" type="ORF">B2K_18655</name>
</gene>
<dbReference type="EMBL" id="CP003422">
    <property type="protein sequence ID" value="AFH62713.1"/>
    <property type="molecule type" value="Genomic_DNA"/>
</dbReference>
<reference evidence="1 2" key="1">
    <citation type="submission" date="2013-06" db="EMBL/GenBank/DDBJ databases">
        <title>Complete genome sequence of Paenibacillus mucilaginosus K02.</title>
        <authorList>
            <person name="Xiao B."/>
            <person name="Sun L."/>
            <person name="Xiao L."/>
            <person name="Lian B."/>
        </authorList>
    </citation>
    <scope>NUCLEOTIDE SEQUENCE [LARGE SCALE GENOMIC DNA]</scope>
    <source>
        <strain evidence="1 2">K02</strain>
    </source>
</reference>
<organism evidence="1 2">
    <name type="scientific">Paenibacillus mucilaginosus K02</name>
    <dbReference type="NCBI Taxonomy" id="997761"/>
    <lineage>
        <taxon>Bacteria</taxon>
        <taxon>Bacillati</taxon>
        <taxon>Bacillota</taxon>
        <taxon>Bacilli</taxon>
        <taxon>Bacillales</taxon>
        <taxon>Paenibacillaceae</taxon>
        <taxon>Paenibacillus</taxon>
    </lineage>
</organism>
<proteinExistence type="predicted"/>
<dbReference type="Proteomes" id="UP000007392">
    <property type="component" value="Chromosome"/>
</dbReference>
<evidence type="ECO:0000313" key="2">
    <source>
        <dbReference type="Proteomes" id="UP000007392"/>
    </source>
</evidence>
<sequence>MCSTKWLLSQRLDINLETCFERKEEINRVKWNTLQD</sequence>
<dbReference type="AlphaFoldDB" id="I0BK16"/>
<name>I0BK16_9BACL</name>
<protein>
    <submittedName>
        <fullName evidence="1">Uncharacterized protein</fullName>
    </submittedName>
</protein>
<dbReference type="HOGENOM" id="CLU_3357429_0_0_9"/>